<keyword evidence="3" id="KW-1185">Reference proteome</keyword>
<accession>A0AAW0GVK9</accession>
<reference evidence="2 3" key="1">
    <citation type="submission" date="2022-09" db="EMBL/GenBank/DDBJ databases">
        <authorList>
            <person name="Palmer J.M."/>
        </authorList>
    </citation>
    <scope>NUCLEOTIDE SEQUENCE [LARGE SCALE GENOMIC DNA]</scope>
    <source>
        <strain evidence="2 3">DSM 7382</strain>
    </source>
</reference>
<protein>
    <submittedName>
        <fullName evidence="2">Uncharacterized protein</fullName>
    </submittedName>
</protein>
<dbReference type="AlphaFoldDB" id="A0AAW0GVK9"/>
<keyword evidence="1" id="KW-0812">Transmembrane</keyword>
<evidence type="ECO:0000313" key="2">
    <source>
        <dbReference type="EMBL" id="KAK7694533.1"/>
    </source>
</evidence>
<gene>
    <name evidence="2" type="ORF">QCA50_001719</name>
</gene>
<sequence>MSRSERPTVLANCPFSYLLSFFVSLAPRSFLSTLSLLAFLSFVVLPNSSCAYAQSFPPTAKNGQIFTNGLAIIDAPQMSSTQHAGSNIVLAIDVSGNGKLPQAASIPNSGLPYSFTFLNIFLVSAQTSQNFTVSQGPDLLTQESGSTVKHFNWPIPNCISPGLYNLTFYECSLIDGYPYFTITSYPVTVENSSPNGTCTDGLNPLQPQPQKDFSRGLSPFLDPTLTVTESSTSTPTPTFSMPPMPGTITVTIGSSGIPWPITVVPSDMSATVYAQPTAPASPKPGVITITQMTTLTPTAVGGTTVISEQAVTVTVTPSPVTILVVSMETVISTTTAPGTTEEVTSTRTVTMMTTTAVLGPDDGDGSNGFVPINAATSSLVAFAARTCFFAFITVVVILFRL</sequence>
<name>A0AAW0GVK9_9APHY</name>
<dbReference type="Proteomes" id="UP001385951">
    <property type="component" value="Unassembled WGS sequence"/>
</dbReference>
<evidence type="ECO:0000256" key="1">
    <source>
        <dbReference type="SAM" id="Phobius"/>
    </source>
</evidence>
<dbReference type="EMBL" id="JASBNA010000002">
    <property type="protein sequence ID" value="KAK7694533.1"/>
    <property type="molecule type" value="Genomic_DNA"/>
</dbReference>
<feature type="transmembrane region" description="Helical" evidence="1">
    <location>
        <begin position="379"/>
        <end position="399"/>
    </location>
</feature>
<keyword evidence="1" id="KW-0472">Membrane</keyword>
<keyword evidence="1" id="KW-1133">Transmembrane helix</keyword>
<organism evidence="2 3">
    <name type="scientific">Cerrena zonata</name>
    <dbReference type="NCBI Taxonomy" id="2478898"/>
    <lineage>
        <taxon>Eukaryota</taxon>
        <taxon>Fungi</taxon>
        <taxon>Dikarya</taxon>
        <taxon>Basidiomycota</taxon>
        <taxon>Agaricomycotina</taxon>
        <taxon>Agaricomycetes</taxon>
        <taxon>Polyporales</taxon>
        <taxon>Cerrenaceae</taxon>
        <taxon>Cerrena</taxon>
    </lineage>
</organism>
<proteinExistence type="predicted"/>
<comment type="caution">
    <text evidence="2">The sequence shown here is derived from an EMBL/GenBank/DDBJ whole genome shotgun (WGS) entry which is preliminary data.</text>
</comment>
<evidence type="ECO:0000313" key="3">
    <source>
        <dbReference type="Proteomes" id="UP001385951"/>
    </source>
</evidence>